<gene>
    <name evidence="1" type="ORF">FN960_17300</name>
</gene>
<dbReference type="AlphaFoldDB" id="A0A553ZUQ7"/>
<keyword evidence="2" id="KW-1185">Reference proteome</keyword>
<protein>
    <recommendedName>
        <fullName evidence="3">TIGR04197 family type VII secretion effector</fullName>
    </recommendedName>
</protein>
<sequence>MSDEIQLSPEMMTRRFETMRSRINELTISNNSYSTNNTKLDSIDLLLEIMSLSQDILNNYQSLVLSNADQIESLVDQFIQAESQVATEIAKG</sequence>
<evidence type="ECO:0000313" key="1">
    <source>
        <dbReference type="EMBL" id="TSB45221.1"/>
    </source>
</evidence>
<organism evidence="1 2">
    <name type="scientific">Alkalicoccobacillus porphyridii</name>
    <dbReference type="NCBI Taxonomy" id="2597270"/>
    <lineage>
        <taxon>Bacteria</taxon>
        <taxon>Bacillati</taxon>
        <taxon>Bacillota</taxon>
        <taxon>Bacilli</taxon>
        <taxon>Bacillales</taxon>
        <taxon>Bacillaceae</taxon>
        <taxon>Alkalicoccobacillus</taxon>
    </lineage>
</organism>
<dbReference type="Pfam" id="PF17279">
    <property type="entry name" value="DUF5344"/>
    <property type="match status" value="1"/>
</dbReference>
<dbReference type="Proteomes" id="UP000318521">
    <property type="component" value="Unassembled WGS sequence"/>
</dbReference>
<dbReference type="OrthoDB" id="2876654at2"/>
<evidence type="ECO:0000313" key="2">
    <source>
        <dbReference type="Proteomes" id="UP000318521"/>
    </source>
</evidence>
<dbReference type="RefSeq" id="WP_143850116.1">
    <property type="nucleotide sequence ID" value="NZ_VLXZ01000013.1"/>
</dbReference>
<dbReference type="InterPro" id="IPR046318">
    <property type="entry name" value="DUF5344"/>
</dbReference>
<dbReference type="EMBL" id="VLXZ01000013">
    <property type="protein sequence ID" value="TSB45221.1"/>
    <property type="molecule type" value="Genomic_DNA"/>
</dbReference>
<reference evidence="1 2" key="1">
    <citation type="submission" date="2019-07" db="EMBL/GenBank/DDBJ databases">
        <authorList>
            <person name="Park Y.J."/>
            <person name="Jeong S.E."/>
            <person name="Jung H.S."/>
        </authorList>
    </citation>
    <scope>NUCLEOTIDE SEQUENCE [LARGE SCALE GENOMIC DNA]</scope>
    <source>
        <strain evidence="2">P16(2019)</strain>
    </source>
</reference>
<proteinExistence type="predicted"/>
<evidence type="ECO:0008006" key="3">
    <source>
        <dbReference type="Google" id="ProtNLM"/>
    </source>
</evidence>
<name>A0A553ZUQ7_9BACI</name>
<accession>A0A553ZUQ7</accession>
<comment type="caution">
    <text evidence="1">The sequence shown here is derived from an EMBL/GenBank/DDBJ whole genome shotgun (WGS) entry which is preliminary data.</text>
</comment>